<reference evidence="1 2" key="1">
    <citation type="journal article" date="2017" name="Antonie Van Leeuwenhoek">
        <title>Rhizobium rhizosphaerae sp. nov., a novel species isolated from rice rhizosphere.</title>
        <authorList>
            <person name="Zhao J.J."/>
            <person name="Zhang J."/>
            <person name="Zhang R.J."/>
            <person name="Zhang C.W."/>
            <person name="Yin H.Q."/>
            <person name="Zhang X.X."/>
        </authorList>
    </citation>
    <scope>NUCLEOTIDE SEQUENCE [LARGE SCALE GENOMIC DNA]</scope>
    <source>
        <strain evidence="1 2">E3</strain>
    </source>
</reference>
<keyword evidence="2" id="KW-1185">Reference proteome</keyword>
<dbReference type="Proteomes" id="UP000006334">
    <property type="component" value="Unassembled WGS sequence"/>
</dbReference>
<evidence type="ECO:0000313" key="2">
    <source>
        <dbReference type="Proteomes" id="UP000006334"/>
    </source>
</evidence>
<evidence type="ECO:0000313" key="1">
    <source>
        <dbReference type="EMBL" id="GAC14389.1"/>
    </source>
</evidence>
<dbReference type="InterPro" id="IPR009858">
    <property type="entry name" value="DUF1415"/>
</dbReference>
<dbReference type="Pfam" id="PF07209">
    <property type="entry name" value="DUF1415"/>
    <property type="match status" value="1"/>
</dbReference>
<evidence type="ECO:0008006" key="3">
    <source>
        <dbReference type="Google" id="ProtNLM"/>
    </source>
</evidence>
<dbReference type="AlphaFoldDB" id="K6X166"/>
<accession>K6X166</accession>
<protein>
    <recommendedName>
        <fullName evidence="3">DUF1415 domain-containing protein</fullName>
    </recommendedName>
</protein>
<dbReference type="EMBL" id="BAEN01000036">
    <property type="protein sequence ID" value="GAC14389.1"/>
    <property type="molecule type" value="Genomic_DNA"/>
</dbReference>
<sequence>MSDSELNSTLYIEQTKEWVNKLVIGLNFCPFAKREVQRNSIRYVPCPQKKQKDGVKFITG</sequence>
<organism evidence="1 2">
    <name type="scientific">Aliiglaciecola lipolytica E3</name>
    <dbReference type="NCBI Taxonomy" id="1127673"/>
    <lineage>
        <taxon>Bacteria</taxon>
        <taxon>Pseudomonadati</taxon>
        <taxon>Pseudomonadota</taxon>
        <taxon>Gammaproteobacteria</taxon>
        <taxon>Alteromonadales</taxon>
        <taxon>Alteromonadaceae</taxon>
        <taxon>Aliiglaciecola</taxon>
    </lineage>
</organism>
<dbReference type="RefSeq" id="WP_008844205.1">
    <property type="nucleotide sequence ID" value="NZ_BAEN01000036.1"/>
</dbReference>
<proteinExistence type="predicted"/>
<comment type="caution">
    <text evidence="1">The sequence shown here is derived from an EMBL/GenBank/DDBJ whole genome shotgun (WGS) entry which is preliminary data.</text>
</comment>
<name>K6X166_9ALTE</name>
<gene>
    <name evidence="1" type="ORF">GLIP_1756</name>
</gene>
<dbReference type="STRING" id="1127673.GLIP_1756"/>